<evidence type="ECO:0000313" key="8">
    <source>
        <dbReference type="EMBL" id="MCA5003564.1"/>
    </source>
</evidence>
<name>A0ABS7Z3L4_9SPHI</name>
<keyword evidence="9" id="KW-1185">Reference proteome</keyword>
<proteinExistence type="predicted"/>
<evidence type="ECO:0000256" key="6">
    <source>
        <dbReference type="ARBA" id="ARBA00023315"/>
    </source>
</evidence>
<dbReference type="PIRSF" id="PIRSF026649">
    <property type="entry name" value="MsbB"/>
    <property type="match status" value="1"/>
</dbReference>
<dbReference type="GO" id="GO:0016746">
    <property type="term" value="F:acyltransferase activity"/>
    <property type="evidence" value="ECO:0007669"/>
    <property type="project" value="UniProtKB-KW"/>
</dbReference>
<evidence type="ECO:0000256" key="1">
    <source>
        <dbReference type="ARBA" id="ARBA00004533"/>
    </source>
</evidence>
<evidence type="ECO:0000256" key="3">
    <source>
        <dbReference type="ARBA" id="ARBA00022519"/>
    </source>
</evidence>
<evidence type="ECO:0000256" key="5">
    <source>
        <dbReference type="ARBA" id="ARBA00023136"/>
    </source>
</evidence>
<organism evidence="8 9">
    <name type="scientific">Sphingobacterium bovistauri</name>
    <dbReference type="NCBI Taxonomy" id="2781959"/>
    <lineage>
        <taxon>Bacteria</taxon>
        <taxon>Pseudomonadati</taxon>
        <taxon>Bacteroidota</taxon>
        <taxon>Sphingobacteriia</taxon>
        <taxon>Sphingobacteriales</taxon>
        <taxon>Sphingobacteriaceae</taxon>
        <taxon>Sphingobacterium</taxon>
    </lineage>
</organism>
<keyword evidence="5 7" id="KW-0472">Membrane</keyword>
<dbReference type="InterPro" id="IPR004960">
    <property type="entry name" value="LipA_acyltrans"/>
</dbReference>
<feature type="transmembrane region" description="Helical" evidence="7">
    <location>
        <begin position="20"/>
        <end position="38"/>
    </location>
</feature>
<keyword evidence="3" id="KW-0997">Cell inner membrane</keyword>
<evidence type="ECO:0000256" key="2">
    <source>
        <dbReference type="ARBA" id="ARBA00022475"/>
    </source>
</evidence>
<evidence type="ECO:0000256" key="4">
    <source>
        <dbReference type="ARBA" id="ARBA00022679"/>
    </source>
</evidence>
<dbReference type="Proteomes" id="UP001165302">
    <property type="component" value="Unassembled WGS sequence"/>
</dbReference>
<keyword evidence="6 8" id="KW-0012">Acyltransferase</keyword>
<evidence type="ECO:0000313" key="9">
    <source>
        <dbReference type="Proteomes" id="UP001165302"/>
    </source>
</evidence>
<reference evidence="8" key="1">
    <citation type="submission" date="2020-10" db="EMBL/GenBank/DDBJ databases">
        <authorList>
            <person name="Lu T."/>
            <person name="Wang Q."/>
            <person name="Han X."/>
        </authorList>
    </citation>
    <scope>NUCLEOTIDE SEQUENCE</scope>
    <source>
        <strain evidence="8">WQ 366</strain>
    </source>
</reference>
<dbReference type="PANTHER" id="PTHR30606">
    <property type="entry name" value="LIPID A BIOSYNTHESIS LAUROYL ACYLTRANSFERASE"/>
    <property type="match status" value="1"/>
</dbReference>
<protein>
    <submittedName>
        <fullName evidence="8">Lysophospholipid acyltransferase family protein</fullName>
    </submittedName>
</protein>
<keyword evidence="7" id="KW-0812">Transmembrane</keyword>
<dbReference type="CDD" id="cd07984">
    <property type="entry name" value="LPLAT_LABLAT-like"/>
    <property type="match status" value="1"/>
</dbReference>
<comment type="caution">
    <text evidence="8">The sequence shown here is derived from an EMBL/GenBank/DDBJ whole genome shotgun (WGS) entry which is preliminary data.</text>
</comment>
<keyword evidence="7" id="KW-1133">Transmembrane helix</keyword>
<keyword evidence="4" id="KW-0808">Transferase</keyword>
<dbReference type="RefSeq" id="WP_225550873.1">
    <property type="nucleotide sequence ID" value="NZ_JADEYP010000001.1"/>
</dbReference>
<dbReference type="EMBL" id="JADEYP010000001">
    <property type="protein sequence ID" value="MCA5003564.1"/>
    <property type="molecule type" value="Genomic_DNA"/>
</dbReference>
<sequence>MSKSILKFLFWSVSLLPHGILYLLSDALYILIYYVFGYRKKVVLKNLRKSFPEKSEQEIKSIAKIFYKKFPDLIVEAIKMASISEEEVKKRVELINPEEINRHLDAGRGIICVTSHYSNWEMGIHRLSFMTEYPKLVIYKPLNNKNFNEVFNNIRTRFGAQMVPMKQILRHIVKLKNQPYFSVFVADQTPVYQDSDYYLTFLNQETLVYTGAERIAKLTNNPIVFCEIIPKEKRGYYYSKFTTLVEDPSKHEPYEITHIHNKYTEDLIRKNPPYWLWTHNRWKRQRRTN</sequence>
<accession>A0ABS7Z3L4</accession>
<dbReference type="PANTHER" id="PTHR30606:SF10">
    <property type="entry name" value="PHOSPHATIDYLINOSITOL MANNOSIDE ACYLTRANSFERASE"/>
    <property type="match status" value="1"/>
</dbReference>
<evidence type="ECO:0000256" key="7">
    <source>
        <dbReference type="SAM" id="Phobius"/>
    </source>
</evidence>
<keyword evidence="2" id="KW-1003">Cell membrane</keyword>
<dbReference type="Pfam" id="PF03279">
    <property type="entry name" value="Lip_A_acyltrans"/>
    <property type="match status" value="1"/>
</dbReference>
<comment type="subcellular location">
    <subcellularLocation>
        <location evidence="1">Cell inner membrane</location>
    </subcellularLocation>
</comment>
<gene>
    <name evidence="8" type="ORF">IPZ78_00200</name>
</gene>